<evidence type="ECO:0000259" key="2">
    <source>
        <dbReference type="PROSITE" id="PS51186"/>
    </source>
</evidence>
<dbReference type="InterPro" id="IPR051531">
    <property type="entry name" value="N-acetyltransferase"/>
</dbReference>
<dbReference type="STRING" id="1122181.GCA_000382265_01261"/>
<keyword evidence="4" id="KW-1185">Reference proteome</keyword>
<feature type="domain" description="N-acetyltransferase" evidence="2">
    <location>
        <begin position="24"/>
        <end position="180"/>
    </location>
</feature>
<dbReference type="KEGG" id="lvs:LOKVESSMR4R_02713"/>
<proteinExistence type="predicted"/>
<evidence type="ECO:0000313" key="4">
    <source>
        <dbReference type="Proteomes" id="UP000195273"/>
    </source>
</evidence>
<reference evidence="3 4" key="1">
    <citation type="submission" date="2017-05" db="EMBL/GenBank/DDBJ databases">
        <title>Genome Sequence of Loktanella vestfoldensis Strain SMR4r Isolated from a Culture of the Diatom Skeletonema marinoi.</title>
        <authorList>
            <person name="Topel M."/>
            <person name="Pinder M.I.M."/>
            <person name="Johansson O.N."/>
            <person name="Kourtchenko O."/>
            <person name="Godhe A."/>
            <person name="Clarke A.K."/>
        </authorList>
    </citation>
    <scope>NUCLEOTIDE SEQUENCE [LARGE SCALE GENOMIC DNA]</scope>
    <source>
        <strain evidence="3 4">SMR4r</strain>
    </source>
</reference>
<protein>
    <submittedName>
        <fullName evidence="3">Acetyltransferase (GNAT) domain protein</fullName>
    </submittedName>
</protein>
<dbReference type="GO" id="GO:0016747">
    <property type="term" value="F:acyltransferase activity, transferring groups other than amino-acyl groups"/>
    <property type="evidence" value="ECO:0007669"/>
    <property type="project" value="InterPro"/>
</dbReference>
<dbReference type="Pfam" id="PF13302">
    <property type="entry name" value="Acetyltransf_3"/>
    <property type="match status" value="1"/>
</dbReference>
<dbReference type="AlphaFoldDB" id="A0A1Y0EEF6"/>
<dbReference type="PROSITE" id="PS51186">
    <property type="entry name" value="GNAT"/>
    <property type="match status" value="1"/>
</dbReference>
<evidence type="ECO:0000313" key="3">
    <source>
        <dbReference type="EMBL" id="ARU02007.1"/>
    </source>
</evidence>
<organism evidence="3 4">
    <name type="scientific">Yoonia vestfoldensis</name>
    <dbReference type="NCBI Taxonomy" id="245188"/>
    <lineage>
        <taxon>Bacteria</taxon>
        <taxon>Pseudomonadati</taxon>
        <taxon>Pseudomonadota</taxon>
        <taxon>Alphaproteobacteria</taxon>
        <taxon>Rhodobacterales</taxon>
        <taxon>Paracoccaceae</taxon>
        <taxon>Yoonia</taxon>
    </lineage>
</organism>
<dbReference type="PANTHER" id="PTHR43792">
    <property type="entry name" value="GNAT FAMILY, PUTATIVE (AFU_ORTHOLOGUE AFUA_3G00765)-RELATED-RELATED"/>
    <property type="match status" value="1"/>
</dbReference>
<dbReference type="SUPFAM" id="SSF55729">
    <property type="entry name" value="Acyl-CoA N-acyltransferases (Nat)"/>
    <property type="match status" value="1"/>
</dbReference>
<sequence length="186" mass="20639">MTSSEPKYPRRRLQVCQNLKTDRLTLRRPGADDWPAFHGFMMSDRATAFDGHQDLGKAWRSFAAELGHWEIFGYGMWAVTRHDDDTALGLIGPWTPPDWPETEIGWMILSDKAQGTGIATEAARAAIAHAYDSLGWDSAVSYIAPDNARSIRLAEKLGATRDAAARGPKPDTLVYRHPNPKGQAHV</sequence>
<dbReference type="PANTHER" id="PTHR43792:SF1">
    <property type="entry name" value="N-ACETYLTRANSFERASE DOMAIN-CONTAINING PROTEIN"/>
    <property type="match status" value="1"/>
</dbReference>
<dbReference type="Proteomes" id="UP000195273">
    <property type="component" value="Chromosome"/>
</dbReference>
<dbReference type="Gene3D" id="3.40.630.30">
    <property type="match status" value="1"/>
</dbReference>
<feature type="region of interest" description="Disordered" evidence="1">
    <location>
        <begin position="161"/>
        <end position="186"/>
    </location>
</feature>
<dbReference type="EMBL" id="CP021431">
    <property type="protein sequence ID" value="ARU02007.1"/>
    <property type="molecule type" value="Genomic_DNA"/>
</dbReference>
<name>A0A1Y0EEF6_9RHOB</name>
<keyword evidence="3" id="KW-0808">Transferase</keyword>
<evidence type="ECO:0000256" key="1">
    <source>
        <dbReference type="SAM" id="MobiDB-lite"/>
    </source>
</evidence>
<dbReference type="InterPro" id="IPR000182">
    <property type="entry name" value="GNAT_dom"/>
</dbReference>
<accession>A0A1Y0EEF6</accession>
<dbReference type="OrthoDB" id="6293260at2"/>
<gene>
    <name evidence="3" type="ORF">LOKVESSMR4R_02713</name>
</gene>
<dbReference type="RefSeq" id="WP_087209293.1">
    <property type="nucleotide sequence ID" value="NZ_CP021431.1"/>
</dbReference>
<dbReference type="InterPro" id="IPR016181">
    <property type="entry name" value="Acyl_CoA_acyltransferase"/>
</dbReference>